<dbReference type="SMART" id="SM00020">
    <property type="entry name" value="Tryp_SPc"/>
    <property type="match status" value="1"/>
</dbReference>
<dbReference type="InterPro" id="IPR043504">
    <property type="entry name" value="Peptidase_S1_PA_chymotrypsin"/>
</dbReference>
<dbReference type="PRINTS" id="PR00722">
    <property type="entry name" value="CHYMOTRYPSIN"/>
</dbReference>
<dbReference type="KEGG" id="dpx:DAPPUDRAFT_320659"/>
<dbReference type="GO" id="GO:0045087">
    <property type="term" value="P:innate immune response"/>
    <property type="evidence" value="ECO:0000318"/>
    <property type="project" value="GO_Central"/>
</dbReference>
<evidence type="ECO:0000313" key="5">
    <source>
        <dbReference type="Proteomes" id="UP000000305"/>
    </source>
</evidence>
<dbReference type="GO" id="GO:0004252">
    <property type="term" value="F:serine-type endopeptidase activity"/>
    <property type="evidence" value="ECO:0007669"/>
    <property type="project" value="InterPro"/>
</dbReference>
<feature type="region of interest" description="Disordered" evidence="1">
    <location>
        <begin position="127"/>
        <end position="154"/>
    </location>
</feature>
<dbReference type="PANTHER" id="PTHR24260">
    <property type="match status" value="1"/>
</dbReference>
<keyword evidence="2" id="KW-0732">Signal</keyword>
<dbReference type="PROSITE" id="PS51257">
    <property type="entry name" value="PROKAR_LIPOPROTEIN"/>
    <property type="match status" value="1"/>
</dbReference>
<dbReference type="HOGENOM" id="CLU_006842_9_0_1"/>
<dbReference type="InterPro" id="IPR001314">
    <property type="entry name" value="Peptidase_S1A"/>
</dbReference>
<gene>
    <name evidence="4" type="ORF">DAPPUDRAFT_320659</name>
</gene>
<dbReference type="InParanoid" id="E9GQT0"/>
<dbReference type="Proteomes" id="UP000000305">
    <property type="component" value="Unassembled WGS sequence"/>
</dbReference>
<dbReference type="AlphaFoldDB" id="E9GQT0"/>
<dbReference type="STRING" id="6669.E9GQT0"/>
<organism evidence="4 5">
    <name type="scientific">Daphnia pulex</name>
    <name type="common">Water flea</name>
    <dbReference type="NCBI Taxonomy" id="6669"/>
    <lineage>
        <taxon>Eukaryota</taxon>
        <taxon>Metazoa</taxon>
        <taxon>Ecdysozoa</taxon>
        <taxon>Arthropoda</taxon>
        <taxon>Crustacea</taxon>
        <taxon>Branchiopoda</taxon>
        <taxon>Diplostraca</taxon>
        <taxon>Cladocera</taxon>
        <taxon>Anomopoda</taxon>
        <taxon>Daphniidae</taxon>
        <taxon>Daphnia</taxon>
    </lineage>
</organism>
<feature type="chain" id="PRO_5003241203" description="Peptidase S1 domain-containing protein" evidence="2">
    <location>
        <begin position="30"/>
        <end position="418"/>
    </location>
</feature>
<feature type="domain" description="Peptidase S1" evidence="3">
    <location>
        <begin position="182"/>
        <end position="418"/>
    </location>
</feature>
<dbReference type="PROSITE" id="PS50240">
    <property type="entry name" value="TRYPSIN_DOM"/>
    <property type="match status" value="1"/>
</dbReference>
<dbReference type="InterPro" id="IPR051333">
    <property type="entry name" value="CLIP_Serine_Protease"/>
</dbReference>
<evidence type="ECO:0000313" key="4">
    <source>
        <dbReference type="EMBL" id="EFX78171.1"/>
    </source>
</evidence>
<dbReference type="Gene3D" id="2.40.10.10">
    <property type="entry name" value="Trypsin-like serine proteases"/>
    <property type="match status" value="1"/>
</dbReference>
<dbReference type="EMBL" id="GL732558">
    <property type="protein sequence ID" value="EFX78171.1"/>
    <property type="molecule type" value="Genomic_DNA"/>
</dbReference>
<dbReference type="CDD" id="cd00190">
    <property type="entry name" value="Tryp_SPc"/>
    <property type="match status" value="1"/>
</dbReference>
<evidence type="ECO:0000259" key="3">
    <source>
        <dbReference type="PROSITE" id="PS50240"/>
    </source>
</evidence>
<dbReference type="Pfam" id="PF00089">
    <property type="entry name" value="Trypsin"/>
    <property type="match status" value="1"/>
</dbReference>
<dbReference type="InterPro" id="IPR009003">
    <property type="entry name" value="Peptidase_S1_PA"/>
</dbReference>
<dbReference type="InterPro" id="IPR001254">
    <property type="entry name" value="Trypsin_dom"/>
</dbReference>
<proteinExistence type="predicted"/>
<accession>E9GQT0</accession>
<reference evidence="4 5" key="1">
    <citation type="journal article" date="2011" name="Science">
        <title>The ecoresponsive genome of Daphnia pulex.</title>
        <authorList>
            <person name="Colbourne J.K."/>
            <person name="Pfrender M.E."/>
            <person name="Gilbert D."/>
            <person name="Thomas W.K."/>
            <person name="Tucker A."/>
            <person name="Oakley T.H."/>
            <person name="Tokishita S."/>
            <person name="Aerts A."/>
            <person name="Arnold G.J."/>
            <person name="Basu M.K."/>
            <person name="Bauer D.J."/>
            <person name="Caceres C.E."/>
            <person name="Carmel L."/>
            <person name="Casola C."/>
            <person name="Choi J.H."/>
            <person name="Detter J.C."/>
            <person name="Dong Q."/>
            <person name="Dusheyko S."/>
            <person name="Eads B.D."/>
            <person name="Frohlich T."/>
            <person name="Geiler-Samerotte K.A."/>
            <person name="Gerlach D."/>
            <person name="Hatcher P."/>
            <person name="Jogdeo S."/>
            <person name="Krijgsveld J."/>
            <person name="Kriventseva E.V."/>
            <person name="Kultz D."/>
            <person name="Laforsch C."/>
            <person name="Lindquist E."/>
            <person name="Lopez J."/>
            <person name="Manak J.R."/>
            <person name="Muller J."/>
            <person name="Pangilinan J."/>
            <person name="Patwardhan R.P."/>
            <person name="Pitluck S."/>
            <person name="Pritham E.J."/>
            <person name="Rechtsteiner A."/>
            <person name="Rho M."/>
            <person name="Rogozin I.B."/>
            <person name="Sakarya O."/>
            <person name="Salamov A."/>
            <person name="Schaack S."/>
            <person name="Shapiro H."/>
            <person name="Shiga Y."/>
            <person name="Skalitzky C."/>
            <person name="Smith Z."/>
            <person name="Souvorov A."/>
            <person name="Sung W."/>
            <person name="Tang Z."/>
            <person name="Tsuchiya D."/>
            <person name="Tu H."/>
            <person name="Vos H."/>
            <person name="Wang M."/>
            <person name="Wolf Y.I."/>
            <person name="Yamagata H."/>
            <person name="Yamada T."/>
            <person name="Ye Y."/>
            <person name="Shaw J.R."/>
            <person name="Andrews J."/>
            <person name="Crease T.J."/>
            <person name="Tang H."/>
            <person name="Lucas S.M."/>
            <person name="Robertson H.M."/>
            <person name="Bork P."/>
            <person name="Koonin E.V."/>
            <person name="Zdobnov E.M."/>
            <person name="Grigoriev I.V."/>
            <person name="Lynch M."/>
            <person name="Boore J.L."/>
        </authorList>
    </citation>
    <scope>NUCLEOTIDE SEQUENCE [LARGE SCALE GENOMIC DNA]</scope>
</reference>
<feature type="compositionally biased region" description="Low complexity" evidence="1">
    <location>
        <begin position="131"/>
        <end position="146"/>
    </location>
</feature>
<dbReference type="PhylomeDB" id="E9GQT0"/>
<dbReference type="eggNOG" id="KOG3627">
    <property type="taxonomic scope" value="Eukaryota"/>
</dbReference>
<dbReference type="GO" id="GO:0005615">
    <property type="term" value="C:extracellular space"/>
    <property type="evidence" value="ECO:0000318"/>
    <property type="project" value="GO_Central"/>
</dbReference>
<dbReference type="GO" id="GO:0006508">
    <property type="term" value="P:proteolysis"/>
    <property type="evidence" value="ECO:0007669"/>
    <property type="project" value="InterPro"/>
</dbReference>
<feature type="signal peptide" evidence="2">
    <location>
        <begin position="1"/>
        <end position="29"/>
    </location>
</feature>
<dbReference type="SUPFAM" id="SSF50494">
    <property type="entry name" value="Trypsin-like serine proteases"/>
    <property type="match status" value="1"/>
</dbReference>
<sequence>MMFNQRDFSTITLFAVVTLLSCCNPGASSFLPKVTRTDDAVIIDFEGSGYAAPIQSKNVYANPAFAPPQPFFNPYAMMFQHPQQMMNNGWSFFYGHPGRSNPAGVPSARQFDDEEVKGKQTVGQPIQIAGPTTAKPTTTTTKASAPAPAPAPAIECGRGPIKFPHYDHDRRRTGISERISVLDGGDQTAVVKAKKNAWPFMVTLKNSKGVLFCAATLISDTRVLLAAQCMEQLSLVDMSGVTLLFGVTGPNKIQMTRRISKLFIHSQYNAANYANDIAIIILDTPVVISRSVAPACLPVASTDPDQYADQKAIILGWGTADINAPSENLLQAKVDLVANSECRSDSDFGRYVSDSSLCVSSTEVFTCAGDIGGPVVNLPAPGTWTVIGINSYTKSDCTATGLKTRVAAYRDWIDQYMK</sequence>
<evidence type="ECO:0000256" key="1">
    <source>
        <dbReference type="SAM" id="MobiDB-lite"/>
    </source>
</evidence>
<name>E9GQT0_DAPPU</name>
<evidence type="ECO:0000256" key="2">
    <source>
        <dbReference type="SAM" id="SignalP"/>
    </source>
</evidence>
<dbReference type="OMA" id="QMWIDEM"/>
<dbReference type="OrthoDB" id="7839497at2759"/>
<protein>
    <recommendedName>
        <fullName evidence="3">Peptidase S1 domain-containing protein</fullName>
    </recommendedName>
</protein>
<keyword evidence="5" id="KW-1185">Reference proteome</keyword>
<dbReference type="PANTHER" id="PTHR24260:SF136">
    <property type="entry name" value="GH08193P-RELATED"/>
    <property type="match status" value="1"/>
</dbReference>